<dbReference type="AlphaFoldDB" id="A0A9P4KCD7"/>
<accession>A0A9P4KCD7</accession>
<organism evidence="1 2">
    <name type="scientific">Lojkania enalia</name>
    <dbReference type="NCBI Taxonomy" id="147567"/>
    <lineage>
        <taxon>Eukaryota</taxon>
        <taxon>Fungi</taxon>
        <taxon>Dikarya</taxon>
        <taxon>Ascomycota</taxon>
        <taxon>Pezizomycotina</taxon>
        <taxon>Dothideomycetes</taxon>
        <taxon>Pleosporomycetidae</taxon>
        <taxon>Pleosporales</taxon>
        <taxon>Pleosporales incertae sedis</taxon>
        <taxon>Lojkania</taxon>
    </lineage>
</organism>
<name>A0A9P4KCD7_9PLEO</name>
<reference evidence="2" key="1">
    <citation type="journal article" date="2020" name="Stud. Mycol.">
        <title>101 Dothideomycetes genomes: A test case for predicting lifestyles and emergence of pathogens.</title>
        <authorList>
            <person name="Haridas S."/>
            <person name="Albert R."/>
            <person name="Binder M."/>
            <person name="Bloem J."/>
            <person name="LaButti K."/>
            <person name="Salamov A."/>
            <person name="Andreopoulos B."/>
            <person name="Baker S."/>
            <person name="Barry K."/>
            <person name="Bills G."/>
            <person name="Bluhm B."/>
            <person name="Cannon C."/>
            <person name="Castanera R."/>
            <person name="Culley D."/>
            <person name="Daum C."/>
            <person name="Ezra D."/>
            <person name="Gonzalez J."/>
            <person name="Henrissat B."/>
            <person name="Kuo A."/>
            <person name="Liang C."/>
            <person name="Lipzen A."/>
            <person name="Lutzoni F."/>
            <person name="Magnuson J."/>
            <person name="Mondo S."/>
            <person name="Nolan M."/>
            <person name="Ohm R."/>
            <person name="Pangilinan J."/>
            <person name="Park H.-J."/>
            <person name="Ramirez L."/>
            <person name="Alfaro M."/>
            <person name="Sun H."/>
            <person name="Tritt A."/>
            <person name="Yoshinaga Y."/>
            <person name="Zwiers L.-H."/>
            <person name="Turgeon B."/>
            <person name="Goodwin S."/>
            <person name="Spatafora J."/>
            <person name="Crous P."/>
            <person name="Grigoriev I."/>
        </authorList>
    </citation>
    <scope>NUCLEOTIDE SEQUENCE [LARGE SCALE GENOMIC DNA]</scope>
    <source>
        <strain evidence="2">CBS 304.66</strain>
    </source>
</reference>
<sequence>MASGAAQGGCWLNTCQGPFLHRGDSAVLHDDIIANAVLLVGNVILRLSPIWPSAQLVAAEGSSPNGPKRPCFEAQEPASHCITAQRPDSARQSEQVELVELSGSRNVTPQGQRRKMGRLVNEERRARSFQPPRQSGAATLVLTACSLRSTRNHPVSLLCAVTTPVRHHSSHPASLTASQARQRTASSTSSCSHVSISHPALKRGSGQKTMYRVYCMYCTYSRGCRRTTTRIRALICGIDRRAALGSVRSYDLFPGLRYRARNGKMATSWPDAARPPPKILSAGNSGQGECFGTIPAPDT</sequence>
<dbReference type="Proteomes" id="UP000800093">
    <property type="component" value="Unassembled WGS sequence"/>
</dbReference>
<keyword evidence="2" id="KW-1185">Reference proteome</keyword>
<evidence type="ECO:0000313" key="2">
    <source>
        <dbReference type="Proteomes" id="UP000800093"/>
    </source>
</evidence>
<protein>
    <submittedName>
        <fullName evidence="1">Uncharacterized protein</fullName>
    </submittedName>
</protein>
<comment type="caution">
    <text evidence="1">The sequence shown here is derived from an EMBL/GenBank/DDBJ whole genome shotgun (WGS) entry which is preliminary data.</text>
</comment>
<dbReference type="EMBL" id="ML986596">
    <property type="protein sequence ID" value="KAF2266662.1"/>
    <property type="molecule type" value="Genomic_DNA"/>
</dbReference>
<evidence type="ECO:0000313" key="1">
    <source>
        <dbReference type="EMBL" id="KAF2266662.1"/>
    </source>
</evidence>
<gene>
    <name evidence="1" type="ORF">CC78DRAFT_614841</name>
</gene>
<proteinExistence type="predicted"/>